<reference evidence="10 11" key="1">
    <citation type="journal article" date="2016" name="Nat. Commun.">
        <title>Thousands of microbial genomes shed light on interconnected biogeochemical processes in an aquifer system.</title>
        <authorList>
            <person name="Anantharaman K."/>
            <person name="Brown C.T."/>
            <person name="Hug L.A."/>
            <person name="Sharon I."/>
            <person name="Castelle C.J."/>
            <person name="Probst A.J."/>
            <person name="Thomas B.C."/>
            <person name="Singh A."/>
            <person name="Wilkins M.J."/>
            <person name="Karaoz U."/>
            <person name="Brodie E.L."/>
            <person name="Williams K.H."/>
            <person name="Hubbard S.S."/>
            <person name="Banfield J.F."/>
        </authorList>
    </citation>
    <scope>NUCLEOTIDE SEQUENCE [LARGE SCALE GENOMIC DNA]</scope>
</reference>
<evidence type="ECO:0000256" key="1">
    <source>
        <dbReference type="ARBA" id="ARBA00013260"/>
    </source>
</evidence>
<organism evidence="10 11">
    <name type="scientific">Candidatus Collierbacteria bacterium RIFOXYB1_FULL_49_13</name>
    <dbReference type="NCBI Taxonomy" id="1817728"/>
    <lineage>
        <taxon>Bacteria</taxon>
        <taxon>Candidatus Collieribacteriota</taxon>
    </lineage>
</organism>
<evidence type="ECO:0000256" key="8">
    <source>
        <dbReference type="RuleBase" id="RU000673"/>
    </source>
</evidence>
<accession>A0A1F5FKQ8</accession>
<dbReference type="NCBIfam" id="TIGR00447">
    <property type="entry name" value="pth"/>
    <property type="match status" value="1"/>
</dbReference>
<protein>
    <recommendedName>
        <fullName evidence="6 7">Peptidyl-tRNA hydrolase</fullName>
        <shortName evidence="7">Pth</shortName>
        <ecNumber evidence="1 7">3.1.1.29</ecNumber>
    </recommendedName>
</protein>
<keyword evidence="3 7" id="KW-0378">Hydrolase</keyword>
<gene>
    <name evidence="7" type="primary">pth</name>
    <name evidence="10" type="ORF">A2368_02990</name>
</gene>
<comment type="subunit">
    <text evidence="7">Monomer.</text>
</comment>
<evidence type="ECO:0000313" key="10">
    <source>
        <dbReference type="EMBL" id="OGD80142.1"/>
    </source>
</evidence>
<dbReference type="GO" id="GO:0004045">
    <property type="term" value="F:peptidyl-tRNA hydrolase activity"/>
    <property type="evidence" value="ECO:0007669"/>
    <property type="project" value="UniProtKB-UniRule"/>
</dbReference>
<dbReference type="PANTHER" id="PTHR17224">
    <property type="entry name" value="PEPTIDYL-TRNA HYDROLASE"/>
    <property type="match status" value="1"/>
</dbReference>
<comment type="function">
    <text evidence="7">Catalyzes the release of premature peptidyl moieties from peptidyl-tRNA molecules trapped in stalled 50S ribosomal subunits, and thus maintains levels of free tRNAs and 50S ribosomes.</text>
</comment>
<evidence type="ECO:0000256" key="5">
    <source>
        <dbReference type="ARBA" id="ARBA00038063"/>
    </source>
</evidence>
<dbReference type="Pfam" id="PF01195">
    <property type="entry name" value="Pept_tRNA_hydro"/>
    <property type="match status" value="1"/>
</dbReference>
<comment type="similarity">
    <text evidence="5 7 9">Belongs to the PTH family.</text>
</comment>
<dbReference type="AlphaFoldDB" id="A0A1F5FKQ8"/>
<dbReference type="InterPro" id="IPR001328">
    <property type="entry name" value="Pept_tRNA_hydro"/>
</dbReference>
<feature type="binding site" evidence="7">
    <location>
        <position position="14"/>
    </location>
    <ligand>
        <name>tRNA</name>
        <dbReference type="ChEBI" id="CHEBI:17843"/>
    </ligand>
</feature>
<evidence type="ECO:0000256" key="4">
    <source>
        <dbReference type="ARBA" id="ARBA00022884"/>
    </source>
</evidence>
<evidence type="ECO:0000256" key="2">
    <source>
        <dbReference type="ARBA" id="ARBA00022555"/>
    </source>
</evidence>
<evidence type="ECO:0000256" key="3">
    <source>
        <dbReference type="ARBA" id="ARBA00022801"/>
    </source>
</evidence>
<sequence length="176" mass="19517">MKLVVGLGNIGSKYIATRHNVGFRVVDALASKFSIFNFQFSKKFQSEISEGDNLILVKPTTLMNLSGVAVAKLVNFYKIEPGFLYVIHDDLDITLGEYKIQLGKGPKVHNGVTSVEKHLGTAEFWRVRVGVDGRTAQQRSEIAGMDYVLGKFSGEEKKVIDEVVDKVVEELAVRLV</sequence>
<proteinExistence type="inferred from homology"/>
<dbReference type="PROSITE" id="PS01195">
    <property type="entry name" value="PEPT_TRNA_HYDROL_1"/>
    <property type="match status" value="1"/>
</dbReference>
<keyword evidence="7" id="KW-0963">Cytoplasm</keyword>
<feature type="active site" description="Proton acceptor" evidence="7">
    <location>
        <position position="19"/>
    </location>
</feature>
<dbReference type="Proteomes" id="UP000176682">
    <property type="component" value="Unassembled WGS sequence"/>
</dbReference>
<comment type="function">
    <text evidence="7">Hydrolyzes ribosome-free peptidyl-tRNAs (with 1 or more amino acids incorporated), which drop off the ribosome during protein synthesis, or as a result of ribosome stalling.</text>
</comment>
<feature type="binding site" evidence="7">
    <location>
        <position position="110"/>
    </location>
    <ligand>
        <name>tRNA</name>
        <dbReference type="ChEBI" id="CHEBI:17843"/>
    </ligand>
</feature>
<comment type="subcellular location">
    <subcellularLocation>
        <location evidence="7">Cytoplasm</location>
    </subcellularLocation>
</comment>
<comment type="caution">
    <text evidence="7">Lacks conserved residue(s) required for the propagation of feature annotation.</text>
</comment>
<feature type="site" description="Stabilizes the basic form of H active site to accept a proton" evidence="7">
    <location>
        <position position="89"/>
    </location>
</feature>
<keyword evidence="2 7" id="KW-0820">tRNA-binding</keyword>
<dbReference type="InterPro" id="IPR036416">
    <property type="entry name" value="Pept_tRNA_hydro_sf"/>
</dbReference>
<comment type="caution">
    <text evidence="10">The sequence shown here is derived from an EMBL/GenBank/DDBJ whole genome shotgun (WGS) entry which is preliminary data.</text>
</comment>
<evidence type="ECO:0000256" key="7">
    <source>
        <dbReference type="HAMAP-Rule" id="MF_00083"/>
    </source>
</evidence>
<feature type="site" description="Discriminates between blocked and unblocked aminoacyl-tRNA" evidence="7">
    <location>
        <position position="9"/>
    </location>
</feature>
<dbReference type="HAMAP" id="MF_00083">
    <property type="entry name" value="Pept_tRNA_hydro_bact"/>
    <property type="match status" value="1"/>
</dbReference>
<dbReference type="InterPro" id="IPR018171">
    <property type="entry name" value="Pept_tRNA_hydro_CS"/>
</dbReference>
<dbReference type="EC" id="3.1.1.29" evidence="1 7"/>
<keyword evidence="4 7" id="KW-0694">RNA-binding</keyword>
<dbReference type="GO" id="GO:0006515">
    <property type="term" value="P:protein quality control for misfolded or incompletely synthesized proteins"/>
    <property type="evidence" value="ECO:0007669"/>
    <property type="project" value="UniProtKB-UniRule"/>
</dbReference>
<feature type="binding site" evidence="7">
    <location>
        <position position="64"/>
    </location>
    <ligand>
        <name>tRNA</name>
        <dbReference type="ChEBI" id="CHEBI:17843"/>
    </ligand>
</feature>
<name>A0A1F5FKQ8_9BACT</name>
<evidence type="ECO:0000313" key="11">
    <source>
        <dbReference type="Proteomes" id="UP000176682"/>
    </source>
</evidence>
<dbReference type="GO" id="GO:0005737">
    <property type="term" value="C:cytoplasm"/>
    <property type="evidence" value="ECO:0007669"/>
    <property type="project" value="UniProtKB-SubCell"/>
</dbReference>
<dbReference type="PANTHER" id="PTHR17224:SF1">
    <property type="entry name" value="PEPTIDYL-TRNA HYDROLASE"/>
    <property type="match status" value="1"/>
</dbReference>
<dbReference type="GO" id="GO:0000049">
    <property type="term" value="F:tRNA binding"/>
    <property type="evidence" value="ECO:0007669"/>
    <property type="project" value="UniProtKB-UniRule"/>
</dbReference>
<evidence type="ECO:0000256" key="9">
    <source>
        <dbReference type="RuleBase" id="RU004320"/>
    </source>
</evidence>
<dbReference type="CDD" id="cd00462">
    <property type="entry name" value="PTH"/>
    <property type="match status" value="1"/>
</dbReference>
<dbReference type="SUPFAM" id="SSF53178">
    <property type="entry name" value="Peptidyl-tRNA hydrolase-like"/>
    <property type="match status" value="1"/>
</dbReference>
<evidence type="ECO:0000256" key="6">
    <source>
        <dbReference type="ARBA" id="ARBA00050038"/>
    </source>
</evidence>
<dbReference type="GO" id="GO:0072344">
    <property type="term" value="P:rescue of stalled ribosome"/>
    <property type="evidence" value="ECO:0007669"/>
    <property type="project" value="UniProtKB-UniRule"/>
</dbReference>
<dbReference type="EMBL" id="MFAM01000002">
    <property type="protein sequence ID" value="OGD80142.1"/>
    <property type="molecule type" value="Genomic_DNA"/>
</dbReference>
<comment type="catalytic activity">
    <reaction evidence="7 8">
        <text>an N-acyl-L-alpha-aminoacyl-tRNA + H2O = an N-acyl-L-amino acid + a tRNA + H(+)</text>
        <dbReference type="Rhea" id="RHEA:54448"/>
        <dbReference type="Rhea" id="RHEA-COMP:10123"/>
        <dbReference type="Rhea" id="RHEA-COMP:13883"/>
        <dbReference type="ChEBI" id="CHEBI:15377"/>
        <dbReference type="ChEBI" id="CHEBI:15378"/>
        <dbReference type="ChEBI" id="CHEBI:59874"/>
        <dbReference type="ChEBI" id="CHEBI:78442"/>
        <dbReference type="ChEBI" id="CHEBI:138191"/>
        <dbReference type="EC" id="3.1.1.29"/>
    </reaction>
</comment>
<dbReference type="Gene3D" id="3.40.50.1470">
    <property type="entry name" value="Peptidyl-tRNA hydrolase"/>
    <property type="match status" value="1"/>
</dbReference>